<accession>A0ABQ9TFJ3</accession>
<organism evidence="1 2">
    <name type="scientific">Saguinus oedipus</name>
    <name type="common">Cotton-top tamarin</name>
    <name type="synonym">Oedipomidas oedipus</name>
    <dbReference type="NCBI Taxonomy" id="9490"/>
    <lineage>
        <taxon>Eukaryota</taxon>
        <taxon>Metazoa</taxon>
        <taxon>Chordata</taxon>
        <taxon>Craniata</taxon>
        <taxon>Vertebrata</taxon>
        <taxon>Euteleostomi</taxon>
        <taxon>Mammalia</taxon>
        <taxon>Eutheria</taxon>
        <taxon>Euarchontoglires</taxon>
        <taxon>Primates</taxon>
        <taxon>Haplorrhini</taxon>
        <taxon>Platyrrhini</taxon>
        <taxon>Cebidae</taxon>
        <taxon>Callitrichinae</taxon>
        <taxon>Saguinus</taxon>
    </lineage>
</organism>
<protein>
    <submittedName>
        <fullName evidence="1">Uncharacterized protein</fullName>
    </submittedName>
</protein>
<comment type="caution">
    <text evidence="1">The sequence shown here is derived from an EMBL/GenBank/DDBJ whole genome shotgun (WGS) entry which is preliminary data.</text>
</comment>
<reference evidence="1 2" key="1">
    <citation type="submission" date="2023-05" db="EMBL/GenBank/DDBJ databases">
        <title>B98-5 Cell Line De Novo Hybrid Assembly: An Optical Mapping Approach.</title>
        <authorList>
            <person name="Kananen K."/>
            <person name="Auerbach J.A."/>
            <person name="Kautto E."/>
            <person name="Blachly J.S."/>
        </authorList>
    </citation>
    <scope>NUCLEOTIDE SEQUENCE [LARGE SCALE GENOMIC DNA]</scope>
    <source>
        <strain evidence="1">B95-8</strain>
        <tissue evidence="1">Cell line</tissue>
    </source>
</reference>
<name>A0ABQ9TFJ3_SAGOE</name>
<dbReference type="EMBL" id="JASSZA010000023">
    <property type="protein sequence ID" value="KAK2083370.1"/>
    <property type="molecule type" value="Genomic_DNA"/>
</dbReference>
<sequence length="70" mass="7768">MVADCRAFPISLPHPFSQFLKEQACNLGRREKWRKTKSACGVRACLALRECPLSEAVVLGRPALYVAGHL</sequence>
<keyword evidence="2" id="KW-1185">Reference proteome</keyword>
<proteinExistence type="predicted"/>
<dbReference type="Proteomes" id="UP001266305">
    <property type="component" value="Unassembled WGS sequence"/>
</dbReference>
<evidence type="ECO:0000313" key="1">
    <source>
        <dbReference type="EMBL" id="KAK2083370.1"/>
    </source>
</evidence>
<gene>
    <name evidence="1" type="ORF">P7K49_038606</name>
</gene>
<evidence type="ECO:0000313" key="2">
    <source>
        <dbReference type="Proteomes" id="UP001266305"/>
    </source>
</evidence>